<protein>
    <submittedName>
        <fullName evidence="2">Uncharacterized protein</fullName>
    </submittedName>
</protein>
<evidence type="ECO:0000313" key="3">
    <source>
        <dbReference type="Proteomes" id="UP000837857"/>
    </source>
</evidence>
<keyword evidence="3" id="KW-1185">Reference proteome</keyword>
<proteinExistence type="predicted"/>
<dbReference type="Proteomes" id="UP000837857">
    <property type="component" value="Chromosome 1"/>
</dbReference>
<organism evidence="2 3">
    <name type="scientific">Iphiclides podalirius</name>
    <name type="common">scarce swallowtail</name>
    <dbReference type="NCBI Taxonomy" id="110791"/>
    <lineage>
        <taxon>Eukaryota</taxon>
        <taxon>Metazoa</taxon>
        <taxon>Ecdysozoa</taxon>
        <taxon>Arthropoda</taxon>
        <taxon>Hexapoda</taxon>
        <taxon>Insecta</taxon>
        <taxon>Pterygota</taxon>
        <taxon>Neoptera</taxon>
        <taxon>Endopterygota</taxon>
        <taxon>Lepidoptera</taxon>
        <taxon>Glossata</taxon>
        <taxon>Ditrysia</taxon>
        <taxon>Papilionoidea</taxon>
        <taxon>Papilionidae</taxon>
        <taxon>Papilioninae</taxon>
        <taxon>Iphiclides</taxon>
    </lineage>
</organism>
<dbReference type="EMBL" id="OW152813">
    <property type="protein sequence ID" value="CAH2034589.1"/>
    <property type="molecule type" value="Genomic_DNA"/>
</dbReference>
<name>A0ABN8HMQ1_9NEOP</name>
<gene>
    <name evidence="2" type="ORF">IPOD504_LOCUS201</name>
</gene>
<feature type="non-terminal residue" evidence="2">
    <location>
        <position position="1"/>
    </location>
</feature>
<evidence type="ECO:0000313" key="2">
    <source>
        <dbReference type="EMBL" id="CAH2034589.1"/>
    </source>
</evidence>
<feature type="region of interest" description="Disordered" evidence="1">
    <location>
        <begin position="42"/>
        <end position="61"/>
    </location>
</feature>
<reference evidence="2" key="1">
    <citation type="submission" date="2022-03" db="EMBL/GenBank/DDBJ databases">
        <authorList>
            <person name="Martin H S."/>
        </authorList>
    </citation>
    <scope>NUCLEOTIDE SEQUENCE</scope>
</reference>
<evidence type="ECO:0000256" key="1">
    <source>
        <dbReference type="SAM" id="MobiDB-lite"/>
    </source>
</evidence>
<dbReference type="InterPro" id="IPR032134">
    <property type="entry name" value="DUF4816"/>
</dbReference>
<dbReference type="Pfam" id="PF16086">
    <property type="entry name" value="DUF4816"/>
    <property type="match status" value="1"/>
</dbReference>
<sequence length="131" mass="15372">MDMIKMIALTVSQRFLKKCLQILIGVLALSSLAFCVEEETLSEQQFPAIPDPAEDRSSRRPIEDPKYLGFWKKKFVLRPRWVKTWQEKKIYVAVWKHMWGPVEVKEWVPIPRPPPGWLKPEPGAYFVKSPH</sequence>
<accession>A0ABN8HMQ1</accession>